<proteinExistence type="predicted"/>
<evidence type="ECO:0000313" key="3">
    <source>
        <dbReference type="Proteomes" id="UP001174909"/>
    </source>
</evidence>
<name>A0AA35T444_GEOBA</name>
<feature type="compositionally biased region" description="Low complexity" evidence="1">
    <location>
        <begin position="115"/>
        <end position="124"/>
    </location>
</feature>
<feature type="compositionally biased region" description="Basic and acidic residues" evidence="1">
    <location>
        <begin position="60"/>
        <end position="73"/>
    </location>
</feature>
<feature type="compositionally biased region" description="Low complexity" evidence="1">
    <location>
        <begin position="35"/>
        <end position="46"/>
    </location>
</feature>
<protein>
    <submittedName>
        <fullName evidence="2">Uncharacterized protein</fullName>
    </submittedName>
</protein>
<dbReference type="Proteomes" id="UP001174909">
    <property type="component" value="Unassembled WGS sequence"/>
</dbReference>
<dbReference type="AlphaFoldDB" id="A0AA35T444"/>
<feature type="region of interest" description="Disordered" evidence="1">
    <location>
        <begin position="154"/>
        <end position="191"/>
    </location>
</feature>
<gene>
    <name evidence="2" type="ORF">GBAR_LOCUS22838</name>
</gene>
<feature type="compositionally biased region" description="Low complexity" evidence="1">
    <location>
        <begin position="154"/>
        <end position="164"/>
    </location>
</feature>
<dbReference type="EMBL" id="CASHTH010003162">
    <property type="protein sequence ID" value="CAI8041098.1"/>
    <property type="molecule type" value="Genomic_DNA"/>
</dbReference>
<sequence length="191" mass="19806">TVSRRGPRPIGPSGGTTPGALSPGGRTAGGRRAGHPGLHGLPSGPLAEAVVQQPAGTAEPGDKAPEPAPERGRGGHLPQPAIGAAPGGRGAGRATRRMGRSPPLPHHPQRRRQRGTAGAQHAGRSGLINIKRDDALLHYLYVAVVPWIGRSAGRARGARRSLLGEPGHNPGLHRRQVGHPSRRSGRSERIQ</sequence>
<feature type="non-terminal residue" evidence="2">
    <location>
        <position position="1"/>
    </location>
</feature>
<feature type="non-terminal residue" evidence="2">
    <location>
        <position position="191"/>
    </location>
</feature>
<evidence type="ECO:0000256" key="1">
    <source>
        <dbReference type="SAM" id="MobiDB-lite"/>
    </source>
</evidence>
<comment type="caution">
    <text evidence="2">The sequence shown here is derived from an EMBL/GenBank/DDBJ whole genome shotgun (WGS) entry which is preliminary data.</text>
</comment>
<reference evidence="2" key="1">
    <citation type="submission" date="2023-03" db="EMBL/GenBank/DDBJ databases">
        <authorList>
            <person name="Steffen K."/>
            <person name="Cardenas P."/>
        </authorList>
    </citation>
    <scope>NUCLEOTIDE SEQUENCE</scope>
</reference>
<evidence type="ECO:0000313" key="2">
    <source>
        <dbReference type="EMBL" id="CAI8041098.1"/>
    </source>
</evidence>
<organism evidence="2 3">
    <name type="scientific">Geodia barretti</name>
    <name type="common">Barrett's horny sponge</name>
    <dbReference type="NCBI Taxonomy" id="519541"/>
    <lineage>
        <taxon>Eukaryota</taxon>
        <taxon>Metazoa</taxon>
        <taxon>Porifera</taxon>
        <taxon>Demospongiae</taxon>
        <taxon>Heteroscleromorpha</taxon>
        <taxon>Tetractinellida</taxon>
        <taxon>Astrophorina</taxon>
        <taxon>Geodiidae</taxon>
        <taxon>Geodia</taxon>
    </lineage>
</organism>
<feature type="compositionally biased region" description="Basic residues" evidence="1">
    <location>
        <begin position="171"/>
        <end position="184"/>
    </location>
</feature>
<accession>A0AA35T444</accession>
<feature type="region of interest" description="Disordered" evidence="1">
    <location>
        <begin position="1"/>
        <end position="125"/>
    </location>
</feature>
<keyword evidence="3" id="KW-1185">Reference proteome</keyword>